<organism evidence="1">
    <name type="scientific">Anguilla anguilla</name>
    <name type="common">European freshwater eel</name>
    <name type="synonym">Muraena anguilla</name>
    <dbReference type="NCBI Taxonomy" id="7936"/>
    <lineage>
        <taxon>Eukaryota</taxon>
        <taxon>Metazoa</taxon>
        <taxon>Chordata</taxon>
        <taxon>Craniata</taxon>
        <taxon>Vertebrata</taxon>
        <taxon>Euteleostomi</taxon>
        <taxon>Actinopterygii</taxon>
        <taxon>Neopterygii</taxon>
        <taxon>Teleostei</taxon>
        <taxon>Anguilliformes</taxon>
        <taxon>Anguillidae</taxon>
        <taxon>Anguilla</taxon>
    </lineage>
</organism>
<evidence type="ECO:0000313" key="1">
    <source>
        <dbReference type="EMBL" id="JAH72795.1"/>
    </source>
</evidence>
<dbReference type="AlphaFoldDB" id="A0A0E9V5T3"/>
<accession>A0A0E9V5T3</accession>
<sequence>MVLLRIFYGGGADFAPKQIAILVETRALFFSRERRSGAERLFFLEDCADLVPPGLYRLQ</sequence>
<protein>
    <submittedName>
        <fullName evidence="1">Uncharacterized protein</fullName>
    </submittedName>
</protein>
<proteinExistence type="predicted"/>
<reference evidence="1" key="1">
    <citation type="submission" date="2014-11" db="EMBL/GenBank/DDBJ databases">
        <authorList>
            <person name="Amaro Gonzalez C."/>
        </authorList>
    </citation>
    <scope>NUCLEOTIDE SEQUENCE</scope>
</reference>
<reference evidence="1" key="2">
    <citation type="journal article" date="2015" name="Fish Shellfish Immunol.">
        <title>Early steps in the European eel (Anguilla anguilla)-Vibrio vulnificus interaction in the gills: Role of the RtxA13 toxin.</title>
        <authorList>
            <person name="Callol A."/>
            <person name="Pajuelo D."/>
            <person name="Ebbesson L."/>
            <person name="Teles M."/>
            <person name="MacKenzie S."/>
            <person name="Amaro C."/>
        </authorList>
    </citation>
    <scope>NUCLEOTIDE SEQUENCE</scope>
</reference>
<name>A0A0E9V5T3_ANGAN</name>
<dbReference type="EMBL" id="GBXM01035782">
    <property type="protein sequence ID" value="JAH72795.1"/>
    <property type="molecule type" value="Transcribed_RNA"/>
</dbReference>